<keyword evidence="2" id="KW-1185">Reference proteome</keyword>
<gene>
    <name evidence="1" type="ORF">UAO_00072</name>
</gene>
<evidence type="ECO:0000313" key="2">
    <source>
        <dbReference type="Proteomes" id="UP000013866"/>
    </source>
</evidence>
<dbReference type="NCBIfam" id="NF033727">
    <property type="entry name" value="chaperon_ArsD"/>
    <property type="match status" value="1"/>
</dbReference>
<dbReference type="Gene3D" id="3.40.30.10">
    <property type="entry name" value="Glutaredoxin"/>
    <property type="match status" value="1"/>
</dbReference>
<name>A0ABP2UUZ8_9ENTE</name>
<dbReference type="Proteomes" id="UP000013866">
    <property type="component" value="Unassembled WGS sequence"/>
</dbReference>
<dbReference type="RefSeq" id="WP_010750091.1">
    <property type="nucleotide sequence ID" value="NZ_KB946270.1"/>
</dbReference>
<evidence type="ECO:0000313" key="1">
    <source>
        <dbReference type="EMBL" id="EOH94682.1"/>
    </source>
</evidence>
<evidence type="ECO:0008006" key="3">
    <source>
        <dbReference type="Google" id="ProtNLM"/>
    </source>
</evidence>
<dbReference type="InterPro" id="IPR010712">
    <property type="entry name" value="Arsenical-R_ArsD"/>
</dbReference>
<dbReference type="Pfam" id="PF06953">
    <property type="entry name" value="ArsD"/>
    <property type="match status" value="1"/>
</dbReference>
<accession>A0ABP2UUZ8</accession>
<dbReference type="EMBL" id="AJAN01000001">
    <property type="protein sequence ID" value="EOH94682.1"/>
    <property type="molecule type" value="Genomic_DNA"/>
</dbReference>
<sequence>MRKIEIYEPAMCCPTGVCGPSVDQELLTITAITKEVNASEENRIYRRNLSQNPQAFVRSEVVNQKLKESGVEGLPLTLVDGQVYLEGKYPTIEQIRELTGLKLEDIK</sequence>
<reference evidence="1 2" key="1">
    <citation type="submission" date="2013-02" db="EMBL/GenBank/DDBJ databases">
        <title>The Genome Sequence of Enterococcus villorum ATCC_700913.</title>
        <authorList>
            <consortium name="The Broad Institute Genome Sequencing Platform"/>
            <consortium name="The Broad Institute Genome Sequencing Center for Infectious Disease"/>
            <person name="Earl A.M."/>
            <person name="Gilmore M.S."/>
            <person name="Lebreton F."/>
            <person name="Walker B."/>
            <person name="Young S.K."/>
            <person name="Zeng Q."/>
            <person name="Gargeya S."/>
            <person name="Fitzgerald M."/>
            <person name="Haas B."/>
            <person name="Abouelleil A."/>
            <person name="Alvarado L."/>
            <person name="Arachchi H.M."/>
            <person name="Berlin A.M."/>
            <person name="Chapman S.B."/>
            <person name="Dewar J."/>
            <person name="Goldberg J."/>
            <person name="Griggs A."/>
            <person name="Gujja S."/>
            <person name="Hansen M."/>
            <person name="Howarth C."/>
            <person name="Imamovic A."/>
            <person name="Larimer J."/>
            <person name="McCowan C."/>
            <person name="Murphy C."/>
            <person name="Neiman D."/>
            <person name="Pearson M."/>
            <person name="Priest M."/>
            <person name="Roberts A."/>
            <person name="Saif S."/>
            <person name="Shea T."/>
            <person name="Sisk P."/>
            <person name="Sykes S."/>
            <person name="Wortman J."/>
            <person name="Nusbaum C."/>
            <person name="Birren B."/>
        </authorList>
    </citation>
    <scope>NUCLEOTIDE SEQUENCE [LARGE SCALE GENOMIC DNA]</scope>
    <source>
        <strain evidence="1 2">ATCC 700913</strain>
    </source>
</reference>
<dbReference type="GeneID" id="86909630"/>
<protein>
    <recommendedName>
        <fullName evidence="3">Arsenical resistance operon trans-acting repressor ArsD</fullName>
    </recommendedName>
</protein>
<proteinExistence type="predicted"/>
<comment type="caution">
    <text evidence="1">The sequence shown here is derived from an EMBL/GenBank/DDBJ whole genome shotgun (WGS) entry which is preliminary data.</text>
</comment>
<organism evidence="1 2">
    <name type="scientific">Enterococcus villorum ATCC 700913</name>
    <dbReference type="NCBI Taxonomy" id="1158604"/>
    <lineage>
        <taxon>Bacteria</taxon>
        <taxon>Bacillati</taxon>
        <taxon>Bacillota</taxon>
        <taxon>Bacilli</taxon>
        <taxon>Lactobacillales</taxon>
        <taxon>Enterococcaceae</taxon>
        <taxon>Enterococcus</taxon>
    </lineage>
</organism>